<feature type="domain" description="DUF8212" evidence="2">
    <location>
        <begin position="237"/>
        <end position="260"/>
    </location>
</feature>
<dbReference type="Pfam" id="PF26640">
    <property type="entry name" value="DUF8212"/>
    <property type="match status" value="1"/>
</dbReference>
<evidence type="ECO:0000313" key="4">
    <source>
        <dbReference type="Proteomes" id="UP000235672"/>
    </source>
</evidence>
<name>A0A2J6PPC8_9HELO</name>
<dbReference type="InterPro" id="IPR058525">
    <property type="entry name" value="DUF8212"/>
</dbReference>
<dbReference type="InterPro" id="IPR010730">
    <property type="entry name" value="HET"/>
</dbReference>
<dbReference type="EMBL" id="KZ613510">
    <property type="protein sequence ID" value="PMD15878.1"/>
    <property type="molecule type" value="Genomic_DNA"/>
</dbReference>
<dbReference type="STRING" id="1745343.A0A2J6PPC8"/>
<dbReference type="PANTHER" id="PTHR10622:SF10">
    <property type="entry name" value="HET DOMAIN-CONTAINING PROTEIN"/>
    <property type="match status" value="1"/>
</dbReference>
<dbReference type="AlphaFoldDB" id="A0A2J6PPC8"/>
<organism evidence="3 4">
    <name type="scientific">Hyaloscypha hepaticicola</name>
    <dbReference type="NCBI Taxonomy" id="2082293"/>
    <lineage>
        <taxon>Eukaryota</taxon>
        <taxon>Fungi</taxon>
        <taxon>Dikarya</taxon>
        <taxon>Ascomycota</taxon>
        <taxon>Pezizomycotina</taxon>
        <taxon>Leotiomycetes</taxon>
        <taxon>Helotiales</taxon>
        <taxon>Hyaloscyphaceae</taxon>
        <taxon>Hyaloscypha</taxon>
    </lineage>
</organism>
<feature type="domain" description="Heterokaryon incompatibility" evidence="1">
    <location>
        <begin position="29"/>
        <end position="124"/>
    </location>
</feature>
<dbReference type="Pfam" id="PF06985">
    <property type="entry name" value="HET"/>
    <property type="match status" value="1"/>
</dbReference>
<dbReference type="PANTHER" id="PTHR10622">
    <property type="entry name" value="HET DOMAIN-CONTAINING PROTEIN"/>
    <property type="match status" value="1"/>
</dbReference>
<dbReference type="Proteomes" id="UP000235672">
    <property type="component" value="Unassembled WGS sequence"/>
</dbReference>
<evidence type="ECO:0000313" key="3">
    <source>
        <dbReference type="EMBL" id="PMD15878.1"/>
    </source>
</evidence>
<keyword evidence="4" id="KW-1185">Reference proteome</keyword>
<evidence type="ECO:0000259" key="2">
    <source>
        <dbReference type="Pfam" id="PF26640"/>
    </source>
</evidence>
<dbReference type="OrthoDB" id="20872at2759"/>
<reference evidence="3 4" key="1">
    <citation type="submission" date="2016-05" db="EMBL/GenBank/DDBJ databases">
        <title>A degradative enzymes factory behind the ericoid mycorrhizal symbiosis.</title>
        <authorList>
            <consortium name="DOE Joint Genome Institute"/>
            <person name="Martino E."/>
            <person name="Morin E."/>
            <person name="Grelet G."/>
            <person name="Kuo A."/>
            <person name="Kohler A."/>
            <person name="Daghino S."/>
            <person name="Barry K."/>
            <person name="Choi C."/>
            <person name="Cichocki N."/>
            <person name="Clum A."/>
            <person name="Copeland A."/>
            <person name="Hainaut M."/>
            <person name="Haridas S."/>
            <person name="Labutti K."/>
            <person name="Lindquist E."/>
            <person name="Lipzen A."/>
            <person name="Khouja H.-R."/>
            <person name="Murat C."/>
            <person name="Ohm R."/>
            <person name="Olson A."/>
            <person name="Spatafora J."/>
            <person name="Veneault-Fourrey C."/>
            <person name="Henrissat B."/>
            <person name="Grigoriev I."/>
            <person name="Martin F."/>
            <person name="Perotto S."/>
        </authorList>
    </citation>
    <scope>NUCLEOTIDE SEQUENCE [LARGE SCALE GENOMIC DNA]</scope>
    <source>
        <strain evidence="3 4">UAMH 7357</strain>
    </source>
</reference>
<evidence type="ECO:0000259" key="1">
    <source>
        <dbReference type="Pfam" id="PF06985"/>
    </source>
</evidence>
<protein>
    <submittedName>
        <fullName evidence="3">HET-domain-containing protein</fullName>
    </submittedName>
</protein>
<accession>A0A2J6PPC8</accession>
<gene>
    <name evidence="3" type="ORF">NA56DRAFT_681889</name>
</gene>
<sequence>MRLLRCSLTVDDEHWIPTIEEFFTDIPPYAILSHRWGRPNDEVSFNDLERDLDVSHKPGYRKLRRFCELAFQAGLKFAWIDTCCIDKRSSAELSEAINSMFEWYSNSALCYAYLDDVITEEGLENHAMEESSFRASKWWTRGWTLQELIAPGSALFFDQNWKPIETRNKLAWLVGEITSIEIEVLKDDYNWRGHRTSVAQKMSWAARRQTTRQEDRAYSLMGLFGVNMPLLYGEVSRAFIRLQEEIMRTTPDQSLFAWRGASCDRRSCLSLS</sequence>
<proteinExistence type="predicted"/>